<dbReference type="GO" id="GO:0005737">
    <property type="term" value="C:cytoplasm"/>
    <property type="evidence" value="ECO:0007669"/>
    <property type="project" value="TreeGrafter"/>
</dbReference>
<reference evidence="2" key="2">
    <citation type="submission" date="2021-04" db="EMBL/GenBank/DDBJ databases">
        <authorList>
            <person name="Gilroy R."/>
        </authorList>
    </citation>
    <scope>NUCLEOTIDE SEQUENCE</scope>
    <source>
        <strain evidence="2">CHK187-11901</strain>
    </source>
</reference>
<proteinExistence type="predicted"/>
<dbReference type="EMBL" id="DWWM01000055">
    <property type="protein sequence ID" value="HJC37144.1"/>
    <property type="molecule type" value="Genomic_DNA"/>
</dbReference>
<reference evidence="2" key="1">
    <citation type="journal article" date="2021" name="PeerJ">
        <title>Extensive microbial diversity within the chicken gut microbiome revealed by metagenomics and culture.</title>
        <authorList>
            <person name="Gilroy R."/>
            <person name="Ravi A."/>
            <person name="Getino M."/>
            <person name="Pursley I."/>
            <person name="Horton D.L."/>
            <person name="Alikhan N.F."/>
            <person name="Baker D."/>
            <person name="Gharbi K."/>
            <person name="Hall N."/>
            <person name="Watson M."/>
            <person name="Adriaenssens E.M."/>
            <person name="Foster-Nyarko E."/>
            <person name="Jarju S."/>
            <person name="Secka A."/>
            <person name="Antonio M."/>
            <person name="Oren A."/>
            <person name="Chaudhuri R.R."/>
            <person name="La Ragione R."/>
            <person name="Hildebrand F."/>
            <person name="Pallen M.J."/>
        </authorList>
    </citation>
    <scope>NUCLEOTIDE SEQUENCE</scope>
    <source>
        <strain evidence="2">CHK187-11901</strain>
    </source>
</reference>
<dbReference type="GO" id="GO:0008803">
    <property type="term" value="F:bis(5'-nucleosyl)-tetraphosphatase (symmetrical) activity"/>
    <property type="evidence" value="ECO:0007669"/>
    <property type="project" value="TreeGrafter"/>
</dbReference>
<dbReference type="InterPro" id="IPR029052">
    <property type="entry name" value="Metallo-depent_PP-like"/>
</dbReference>
<dbReference type="PANTHER" id="PTHR42850:SF4">
    <property type="entry name" value="ZINC-DEPENDENT ENDOPOLYPHOSPHATASE"/>
    <property type="match status" value="1"/>
</dbReference>
<gene>
    <name evidence="2" type="ORF">H9702_08480</name>
</gene>
<dbReference type="Pfam" id="PF00149">
    <property type="entry name" value="Metallophos"/>
    <property type="match status" value="1"/>
</dbReference>
<dbReference type="Proteomes" id="UP000823896">
    <property type="component" value="Unassembled WGS sequence"/>
</dbReference>
<accession>A0A9D2NSJ9</accession>
<organism evidence="2 3">
    <name type="scientific">Candidatus Merdibacter merdavium</name>
    <dbReference type="NCBI Taxonomy" id="2838692"/>
    <lineage>
        <taxon>Bacteria</taxon>
        <taxon>Bacillati</taxon>
        <taxon>Bacillota</taxon>
        <taxon>Erysipelotrichia</taxon>
        <taxon>Erysipelotrichales</taxon>
        <taxon>Erysipelotrichaceae</taxon>
        <taxon>Merdibacter</taxon>
    </lineage>
</organism>
<dbReference type="InterPro" id="IPR004843">
    <property type="entry name" value="Calcineurin-like_PHP"/>
</dbReference>
<dbReference type="Gene3D" id="3.60.21.10">
    <property type="match status" value="1"/>
</dbReference>
<evidence type="ECO:0000313" key="3">
    <source>
        <dbReference type="Proteomes" id="UP000823896"/>
    </source>
</evidence>
<dbReference type="PANTHER" id="PTHR42850">
    <property type="entry name" value="METALLOPHOSPHOESTERASE"/>
    <property type="match status" value="1"/>
</dbReference>
<feature type="domain" description="Calcineurin-like phosphoesterase" evidence="1">
    <location>
        <begin position="17"/>
        <end position="202"/>
    </location>
</feature>
<dbReference type="AlphaFoldDB" id="A0A9D2NSJ9"/>
<protein>
    <submittedName>
        <fullName evidence="2">Metallophosphoesterase</fullName>
    </submittedName>
</protein>
<dbReference type="GO" id="GO:0016791">
    <property type="term" value="F:phosphatase activity"/>
    <property type="evidence" value="ECO:0007669"/>
    <property type="project" value="TreeGrafter"/>
</dbReference>
<sequence length="363" mass="41570">MDRSVKSKPFTLNKGQRLIAISDIHGSLGLLRQLLAKVRYVPVEDVLVLAGDLIEKGPQSLATLRYIMELSAHPNVHVLMGNCDFVCKNIWNRYNLQFLHQMLLQRQASILHEMAAALQVTIDAHTDMEALCTLLHQHYARELSWVDTLPQVVYDDAHIFAHAGIMNEQDFGSDFREVMTYPHFLLHAPEFHRWVIVGHMPVSEYCHDIARFHPLVDERRHIISIDGGNGVKHAGQLNALILQDEMISWRSVDELPLCHAARDVDPANHDPLFITWRESAIRILHKGASADYCEHLASGRKLWIDHAFIHEGKDHQLCADDFTSYQMPLCRGERVYLVRRYARFSLIKKAGILGWCRNADLCP</sequence>
<comment type="caution">
    <text evidence="2">The sequence shown here is derived from an EMBL/GenBank/DDBJ whole genome shotgun (WGS) entry which is preliminary data.</text>
</comment>
<dbReference type="InterPro" id="IPR050126">
    <property type="entry name" value="Ap4A_hydrolase"/>
</dbReference>
<name>A0A9D2NSJ9_9FIRM</name>
<dbReference type="GO" id="GO:0110154">
    <property type="term" value="P:RNA decapping"/>
    <property type="evidence" value="ECO:0007669"/>
    <property type="project" value="TreeGrafter"/>
</dbReference>
<dbReference type="SUPFAM" id="SSF56300">
    <property type="entry name" value="Metallo-dependent phosphatases"/>
    <property type="match status" value="1"/>
</dbReference>
<evidence type="ECO:0000313" key="2">
    <source>
        <dbReference type="EMBL" id="HJC37144.1"/>
    </source>
</evidence>
<evidence type="ECO:0000259" key="1">
    <source>
        <dbReference type="Pfam" id="PF00149"/>
    </source>
</evidence>